<organism evidence="1 2">
    <name type="scientific">Bradyrhizobium manausense</name>
    <dbReference type="NCBI Taxonomy" id="989370"/>
    <lineage>
        <taxon>Bacteria</taxon>
        <taxon>Pseudomonadati</taxon>
        <taxon>Pseudomonadota</taxon>
        <taxon>Alphaproteobacteria</taxon>
        <taxon>Hyphomicrobiales</taxon>
        <taxon>Nitrobacteraceae</taxon>
        <taxon>Bradyrhizobium</taxon>
    </lineage>
</organism>
<protein>
    <submittedName>
        <fullName evidence="1">Uncharacterized protein</fullName>
    </submittedName>
</protein>
<name>A0A0R3D5A1_9BRAD</name>
<evidence type="ECO:0000313" key="2">
    <source>
        <dbReference type="Proteomes" id="UP000051936"/>
    </source>
</evidence>
<comment type="caution">
    <text evidence="1">The sequence shown here is derived from an EMBL/GenBank/DDBJ whole genome shotgun (WGS) entry which is preliminary data.</text>
</comment>
<evidence type="ECO:0000313" key="1">
    <source>
        <dbReference type="EMBL" id="KRQ03725.1"/>
    </source>
</evidence>
<dbReference type="STRING" id="989370.AOQ71_34275"/>
<reference evidence="1 2" key="1">
    <citation type="submission" date="2015-09" db="EMBL/GenBank/DDBJ databases">
        <title>Draft Genome Sequence of Bradyrhizobium manausense Strain BR 3351T, a Novel Symbiotic Nitrogen-Fixing Alphaproteobacterium Isolated from Brazilian Amazon Rain Forest.</title>
        <authorList>
            <person name="De Araujo J.L."/>
            <person name="Zilli J.E."/>
        </authorList>
    </citation>
    <scope>NUCLEOTIDE SEQUENCE [LARGE SCALE GENOMIC DNA]</scope>
    <source>
        <strain evidence="1 2">BR3351</strain>
    </source>
</reference>
<dbReference type="EMBL" id="LJYG01000108">
    <property type="protein sequence ID" value="KRQ03725.1"/>
    <property type="molecule type" value="Genomic_DNA"/>
</dbReference>
<sequence length="105" mass="11239">MNSFGGWLSAVFDATFRATGRARAADDGVSFGAGLIWGRAVGGLWPRLSPKRFNIPQTALRLQPRCRAICAALCPADQSLLRSAMSFASQPMVDIITLTARDGLV</sequence>
<gene>
    <name evidence="1" type="ORF">AOQ71_34275</name>
</gene>
<accession>A0A0R3D5A1</accession>
<keyword evidence="2" id="KW-1185">Reference proteome</keyword>
<dbReference type="Proteomes" id="UP000051936">
    <property type="component" value="Unassembled WGS sequence"/>
</dbReference>
<dbReference type="AlphaFoldDB" id="A0A0R3D5A1"/>
<proteinExistence type="predicted"/>